<evidence type="ECO:0000256" key="2">
    <source>
        <dbReference type="ARBA" id="ARBA00022747"/>
    </source>
</evidence>
<evidence type="ECO:0000256" key="1">
    <source>
        <dbReference type="ARBA" id="ARBA00010923"/>
    </source>
</evidence>
<dbReference type="Proteomes" id="UP000030011">
    <property type="component" value="Unassembled WGS sequence"/>
</dbReference>
<name>A0A0A0JLI8_9MICO</name>
<accession>A0A0A0JLI8</accession>
<dbReference type="PANTHER" id="PTHR43140:SF1">
    <property type="entry name" value="TYPE I RESTRICTION ENZYME ECOKI SPECIFICITY SUBUNIT"/>
    <property type="match status" value="1"/>
</dbReference>
<reference evidence="6 7" key="1">
    <citation type="submission" date="2013-08" db="EMBL/GenBank/DDBJ databases">
        <title>The genome sequence of Knoellia subterranea.</title>
        <authorList>
            <person name="Zhu W."/>
            <person name="Wang G."/>
        </authorList>
    </citation>
    <scope>NUCLEOTIDE SEQUENCE [LARGE SCALE GENOMIC DNA]</scope>
    <source>
        <strain evidence="6 7">KCTC 19937</strain>
    </source>
</reference>
<comment type="subunit">
    <text evidence="4">The methyltransferase is composed of M and S polypeptides.</text>
</comment>
<dbReference type="RefSeq" id="WP_052112165.1">
    <property type="nucleotide sequence ID" value="NZ_AVPK01000005.1"/>
</dbReference>
<proteinExistence type="inferred from homology"/>
<dbReference type="Pfam" id="PF01420">
    <property type="entry name" value="Methylase_S"/>
    <property type="match status" value="1"/>
</dbReference>
<keyword evidence="7" id="KW-1185">Reference proteome</keyword>
<organism evidence="6 7">
    <name type="scientific">Knoellia subterranea KCTC 19937</name>
    <dbReference type="NCBI Taxonomy" id="1385521"/>
    <lineage>
        <taxon>Bacteria</taxon>
        <taxon>Bacillati</taxon>
        <taxon>Actinomycetota</taxon>
        <taxon>Actinomycetes</taxon>
        <taxon>Micrococcales</taxon>
        <taxon>Intrasporangiaceae</taxon>
        <taxon>Knoellia</taxon>
    </lineage>
</organism>
<dbReference type="GO" id="GO:0003677">
    <property type="term" value="F:DNA binding"/>
    <property type="evidence" value="ECO:0007669"/>
    <property type="project" value="UniProtKB-KW"/>
</dbReference>
<dbReference type="CDD" id="cd17249">
    <property type="entry name" value="RMtype1_S_EcoR124I-TRD2-CR2_like"/>
    <property type="match status" value="1"/>
</dbReference>
<feature type="domain" description="Type I restriction modification DNA specificity" evidence="5">
    <location>
        <begin position="2"/>
        <end position="164"/>
    </location>
</feature>
<evidence type="ECO:0000259" key="5">
    <source>
        <dbReference type="Pfam" id="PF01420"/>
    </source>
</evidence>
<dbReference type="InterPro" id="IPR051212">
    <property type="entry name" value="Type-I_RE_S_subunit"/>
</dbReference>
<protein>
    <recommendedName>
        <fullName evidence="5">Type I restriction modification DNA specificity domain-containing protein</fullName>
    </recommendedName>
</protein>
<comment type="caution">
    <text evidence="6">The sequence shown here is derived from an EMBL/GenBank/DDBJ whole genome shotgun (WGS) entry which is preliminary data.</text>
</comment>
<evidence type="ECO:0000313" key="7">
    <source>
        <dbReference type="Proteomes" id="UP000030011"/>
    </source>
</evidence>
<dbReference type="STRING" id="1385521.N803_14480"/>
<evidence type="ECO:0000256" key="4">
    <source>
        <dbReference type="ARBA" id="ARBA00038652"/>
    </source>
</evidence>
<dbReference type="OrthoDB" id="3197085at2"/>
<keyword evidence="2" id="KW-0680">Restriction system</keyword>
<sequence length="416" mass="45054">MTWQRVAFRDLGQWFGGATPSKGNPAFWTDGSIPWLSPKDMGPVVLAGTRDHISQEALSRSSVRVVPANAVAVVVRSGILERTLPVGLVPFETTLNQDMKAVVSRPGIDPRWIAWGFRAFERELLSTTRKAGTTVASIEMPRFQGFQLPVPALAEQRRIVDIIEGHLSGLDAADSDVAAAASRVTALRRAALEWHFGLRGPVTTLGELAPTISAGKSFGAANAPAKVDEWGIVKVSAMTWGTFDPNQNKAVPAELVDPRYEIRPGDLLVSRANTSEYVGASVLVGEVRPRLLLSDKSLRVTPRSGVKSEWLWRALQAPSARRQISAQATGTKDSMRNISQASLRSVRLPSISLDDQEVALENYAQVEAATTRLAHAISAQRARTSKLKRAVLAAAFEGKLTGRRTDADVVEELADV</sequence>
<keyword evidence="3" id="KW-0238">DNA-binding</keyword>
<dbReference type="InterPro" id="IPR044946">
    <property type="entry name" value="Restrct_endonuc_typeI_TRD_sf"/>
</dbReference>
<dbReference type="GO" id="GO:0009307">
    <property type="term" value="P:DNA restriction-modification system"/>
    <property type="evidence" value="ECO:0007669"/>
    <property type="project" value="UniProtKB-KW"/>
</dbReference>
<dbReference type="PANTHER" id="PTHR43140">
    <property type="entry name" value="TYPE-1 RESTRICTION ENZYME ECOKI SPECIFICITY PROTEIN"/>
    <property type="match status" value="1"/>
</dbReference>
<dbReference type="InterPro" id="IPR000055">
    <property type="entry name" value="Restrct_endonuc_typeI_TRD"/>
</dbReference>
<dbReference type="AlphaFoldDB" id="A0A0A0JLI8"/>
<dbReference type="SUPFAM" id="SSF116734">
    <property type="entry name" value="DNA methylase specificity domain"/>
    <property type="match status" value="2"/>
</dbReference>
<dbReference type="Gene3D" id="3.90.220.20">
    <property type="entry name" value="DNA methylase specificity domains"/>
    <property type="match status" value="2"/>
</dbReference>
<comment type="similarity">
    <text evidence="1">Belongs to the type-I restriction system S methylase family.</text>
</comment>
<gene>
    <name evidence="6" type="ORF">N803_14480</name>
</gene>
<dbReference type="eggNOG" id="COG0732">
    <property type="taxonomic scope" value="Bacteria"/>
</dbReference>
<evidence type="ECO:0000256" key="3">
    <source>
        <dbReference type="ARBA" id="ARBA00023125"/>
    </source>
</evidence>
<dbReference type="EMBL" id="AVPK01000005">
    <property type="protein sequence ID" value="KGN37614.1"/>
    <property type="molecule type" value="Genomic_DNA"/>
</dbReference>
<evidence type="ECO:0000313" key="6">
    <source>
        <dbReference type="EMBL" id="KGN37614.1"/>
    </source>
</evidence>